<evidence type="ECO:0000256" key="2">
    <source>
        <dbReference type="ARBA" id="ARBA00022448"/>
    </source>
</evidence>
<name>A0A7C9LCY0_9MICO</name>
<comment type="caution">
    <text evidence="6">The sequence shown here is derived from an EMBL/GenBank/DDBJ whole genome shotgun (WGS) entry which is preliminary data.</text>
</comment>
<dbReference type="GO" id="GO:0016887">
    <property type="term" value="F:ATP hydrolysis activity"/>
    <property type="evidence" value="ECO:0007669"/>
    <property type="project" value="InterPro"/>
</dbReference>
<dbReference type="GO" id="GO:0016020">
    <property type="term" value="C:membrane"/>
    <property type="evidence" value="ECO:0007669"/>
    <property type="project" value="InterPro"/>
</dbReference>
<sequence length="409" mass="44371">MASTGSVSPAGQTPAPEVISLRDISKRFVIRKDNSLKERLVTLGRAGRRHREEFWALRGLSADLEAGQTVALIGHNGSGKSTLLKIIGGIIEPTKGTVRRRGRIAALLELGAGFHPDLTGRENVFLNASILGMSQSETEARFDDIVAFSGIGEFIDTQVKFYSSGMYVRLAFAVAVHTDPDILLVDEVLAVGDEAFQRKCLDTIKRFQTEGRTIILVTHSMGQVSELADRAILLHHGQVIQDGDPNAAIAAFRDLLEGERREQERDAPSNPVLENGRVLSASVHVDGRASGESFQPGDDIVITTSLEHTTGIDEWVCAVQIDNVMGQPVWGTTTRRVGLELAPLEGTRTLSLTVDDAMFAGGKYFVNVSLMDFAGRHLHDLVQATSFNVADQPDAAGSVYARPRFTVVD</sequence>
<organism evidence="6 7">
    <name type="scientific">Agromyces luteolus</name>
    <dbReference type="NCBI Taxonomy" id="88373"/>
    <lineage>
        <taxon>Bacteria</taxon>
        <taxon>Bacillati</taxon>
        <taxon>Actinomycetota</taxon>
        <taxon>Actinomycetes</taxon>
        <taxon>Micrococcales</taxon>
        <taxon>Microbacteriaceae</taxon>
        <taxon>Agromyces</taxon>
    </lineage>
</organism>
<evidence type="ECO:0000256" key="4">
    <source>
        <dbReference type="ARBA" id="ARBA00022840"/>
    </source>
</evidence>
<comment type="similarity">
    <text evidence="1">Belongs to the ABC transporter superfamily.</text>
</comment>
<keyword evidence="3" id="KW-0547">Nucleotide-binding</keyword>
<protein>
    <submittedName>
        <fullName evidence="6">ATP-binding cassette domain-containing protein</fullName>
    </submittedName>
</protein>
<dbReference type="InterPro" id="IPR029439">
    <property type="entry name" value="Wzt_C"/>
</dbReference>
<feature type="domain" description="ABC transporter" evidence="5">
    <location>
        <begin position="38"/>
        <end position="261"/>
    </location>
</feature>
<dbReference type="InterPro" id="IPR050683">
    <property type="entry name" value="Bact_Polysacc_Export_ATP-bd"/>
</dbReference>
<evidence type="ECO:0000256" key="3">
    <source>
        <dbReference type="ARBA" id="ARBA00022741"/>
    </source>
</evidence>
<evidence type="ECO:0000313" key="7">
    <source>
        <dbReference type="Proteomes" id="UP000480122"/>
    </source>
</evidence>
<evidence type="ECO:0000256" key="1">
    <source>
        <dbReference type="ARBA" id="ARBA00005417"/>
    </source>
</evidence>
<dbReference type="AlphaFoldDB" id="A0A7C9LCY0"/>
<dbReference type="OrthoDB" id="9778870at2"/>
<dbReference type="InterPro" id="IPR015860">
    <property type="entry name" value="ABC_transpr_TagH-like"/>
</dbReference>
<accession>A0A7C9LCY0</accession>
<dbReference type="InterPro" id="IPR027417">
    <property type="entry name" value="P-loop_NTPase"/>
</dbReference>
<dbReference type="PANTHER" id="PTHR46743:SF2">
    <property type="entry name" value="TEICHOIC ACIDS EXPORT ATP-BINDING PROTEIN TAGH"/>
    <property type="match status" value="1"/>
</dbReference>
<keyword evidence="2" id="KW-0813">Transport</keyword>
<proteinExistence type="inferred from homology"/>
<dbReference type="Proteomes" id="UP000480122">
    <property type="component" value="Unassembled WGS sequence"/>
</dbReference>
<dbReference type="SUPFAM" id="SSF52540">
    <property type="entry name" value="P-loop containing nucleoside triphosphate hydrolases"/>
    <property type="match status" value="1"/>
</dbReference>
<dbReference type="Gene3D" id="2.70.50.60">
    <property type="entry name" value="abc- transporter (atp binding component) like domain"/>
    <property type="match status" value="1"/>
</dbReference>
<evidence type="ECO:0000259" key="5">
    <source>
        <dbReference type="PROSITE" id="PS50893"/>
    </source>
</evidence>
<dbReference type="CDD" id="cd10147">
    <property type="entry name" value="Wzt_C-like"/>
    <property type="match status" value="1"/>
</dbReference>
<dbReference type="Pfam" id="PF14524">
    <property type="entry name" value="Wzt_C"/>
    <property type="match status" value="1"/>
</dbReference>
<dbReference type="Pfam" id="PF00005">
    <property type="entry name" value="ABC_tran"/>
    <property type="match status" value="1"/>
</dbReference>
<keyword evidence="7" id="KW-1185">Reference proteome</keyword>
<dbReference type="RefSeq" id="WP_155841894.1">
    <property type="nucleotide sequence ID" value="NZ_BAAAIA010000003.1"/>
</dbReference>
<dbReference type="EMBL" id="WODA01000014">
    <property type="protein sequence ID" value="MUN07032.1"/>
    <property type="molecule type" value="Genomic_DNA"/>
</dbReference>
<dbReference type="PROSITE" id="PS50893">
    <property type="entry name" value="ABC_TRANSPORTER_2"/>
    <property type="match status" value="1"/>
</dbReference>
<dbReference type="SMART" id="SM00382">
    <property type="entry name" value="AAA"/>
    <property type="match status" value="1"/>
</dbReference>
<dbReference type="GO" id="GO:0005524">
    <property type="term" value="F:ATP binding"/>
    <property type="evidence" value="ECO:0007669"/>
    <property type="project" value="UniProtKB-KW"/>
</dbReference>
<dbReference type="InterPro" id="IPR003439">
    <property type="entry name" value="ABC_transporter-like_ATP-bd"/>
</dbReference>
<keyword evidence="4 6" id="KW-0067">ATP-binding</keyword>
<dbReference type="InterPro" id="IPR003593">
    <property type="entry name" value="AAA+_ATPase"/>
</dbReference>
<dbReference type="CDD" id="cd03220">
    <property type="entry name" value="ABC_KpsT_Wzt"/>
    <property type="match status" value="1"/>
</dbReference>
<dbReference type="PANTHER" id="PTHR46743">
    <property type="entry name" value="TEICHOIC ACIDS EXPORT ATP-BINDING PROTEIN TAGH"/>
    <property type="match status" value="1"/>
</dbReference>
<gene>
    <name evidence="6" type="ORF">GLX25_07860</name>
</gene>
<evidence type="ECO:0000313" key="6">
    <source>
        <dbReference type="EMBL" id="MUN07032.1"/>
    </source>
</evidence>
<dbReference type="GO" id="GO:0140359">
    <property type="term" value="F:ABC-type transporter activity"/>
    <property type="evidence" value="ECO:0007669"/>
    <property type="project" value="InterPro"/>
</dbReference>
<dbReference type="Gene3D" id="3.40.50.300">
    <property type="entry name" value="P-loop containing nucleotide triphosphate hydrolases"/>
    <property type="match status" value="1"/>
</dbReference>
<reference evidence="6 7" key="1">
    <citation type="submission" date="2019-11" db="EMBL/GenBank/DDBJ databases">
        <title>Agromyces kandeliae sp. nov., isolated from mangrove soil.</title>
        <authorList>
            <person name="Wang R."/>
        </authorList>
    </citation>
    <scope>NUCLEOTIDE SEQUENCE [LARGE SCALE GENOMIC DNA]</scope>
    <source>
        <strain evidence="6 7">JCM 11431</strain>
    </source>
</reference>